<keyword evidence="3 6" id="KW-1133">Transmembrane helix</keyword>
<dbReference type="AlphaFoldDB" id="A0A9W8JPA9"/>
<dbReference type="PROSITE" id="PS51469">
    <property type="entry name" value="SUN"/>
    <property type="match status" value="1"/>
</dbReference>
<evidence type="ECO:0000256" key="3">
    <source>
        <dbReference type="ARBA" id="ARBA00022989"/>
    </source>
</evidence>
<feature type="domain" description="SUN" evidence="7">
    <location>
        <begin position="86"/>
        <end position="288"/>
    </location>
</feature>
<reference evidence="8" key="1">
    <citation type="submission" date="2022-07" db="EMBL/GenBank/DDBJ databases">
        <title>Genome Sequence of Agrocybe chaxingu.</title>
        <authorList>
            <person name="Buettner E."/>
        </authorList>
    </citation>
    <scope>NUCLEOTIDE SEQUENCE</scope>
    <source>
        <strain evidence="8">MP-N11</strain>
    </source>
</reference>
<sequence length="290" mass="31706">MLTSLALPSNKRPPLQRPRSRAEEAERKHILPSEAKDGEPSGLFPPSSLALSLLFSWIFAFVGVFVTLSAASHCSVLKIRVGNLERAFYDLSRDGIGLADLASRYNGGHVLLALTTPSLAHDAEKYVTPFSVLEAANTLHPGQCWLIHGSSGQFGIGFRRPVAISHISIDHIAKELSFNMANAPKEVLVWGILGKQSPTGTQNLSKIPTSIDFMGRTRDRPLIEDHRSTFVPIAAVNYDINGSNFIQTFPVFSGLNSISFDGVVVEILGNWGGDTTCLYRIRVHGRRFPS</sequence>
<evidence type="ECO:0000256" key="2">
    <source>
        <dbReference type="ARBA" id="ARBA00022692"/>
    </source>
</evidence>
<dbReference type="PANTHER" id="PTHR12911">
    <property type="entry name" value="SAD1/UNC-84-LIKE PROTEIN-RELATED"/>
    <property type="match status" value="1"/>
</dbReference>
<accession>A0A9W8JPA9</accession>
<evidence type="ECO:0000259" key="7">
    <source>
        <dbReference type="PROSITE" id="PS51469"/>
    </source>
</evidence>
<gene>
    <name evidence="8" type="ORF">NLJ89_g11386</name>
</gene>
<dbReference type="InterPro" id="IPR012919">
    <property type="entry name" value="SUN_dom"/>
</dbReference>
<proteinExistence type="predicted"/>
<evidence type="ECO:0000313" key="8">
    <source>
        <dbReference type="EMBL" id="KAJ3490957.1"/>
    </source>
</evidence>
<comment type="caution">
    <text evidence="8">The sequence shown here is derived from an EMBL/GenBank/DDBJ whole genome shotgun (WGS) entry which is preliminary data.</text>
</comment>
<dbReference type="GO" id="GO:0034993">
    <property type="term" value="C:meiotic nuclear membrane microtubule tethering complex"/>
    <property type="evidence" value="ECO:0007669"/>
    <property type="project" value="TreeGrafter"/>
</dbReference>
<dbReference type="Proteomes" id="UP001148786">
    <property type="component" value="Unassembled WGS sequence"/>
</dbReference>
<feature type="transmembrane region" description="Helical" evidence="6">
    <location>
        <begin position="49"/>
        <end position="71"/>
    </location>
</feature>
<keyword evidence="9" id="KW-1185">Reference proteome</keyword>
<protein>
    <recommendedName>
        <fullName evidence="7">SUN domain-containing protein</fullName>
    </recommendedName>
</protein>
<evidence type="ECO:0000256" key="6">
    <source>
        <dbReference type="SAM" id="Phobius"/>
    </source>
</evidence>
<evidence type="ECO:0000256" key="1">
    <source>
        <dbReference type="ARBA" id="ARBA00004370"/>
    </source>
</evidence>
<dbReference type="Pfam" id="PF07738">
    <property type="entry name" value="Sad1_UNC"/>
    <property type="match status" value="2"/>
</dbReference>
<dbReference type="OrthoDB" id="342281at2759"/>
<organism evidence="8 9">
    <name type="scientific">Agrocybe chaxingu</name>
    <dbReference type="NCBI Taxonomy" id="84603"/>
    <lineage>
        <taxon>Eukaryota</taxon>
        <taxon>Fungi</taxon>
        <taxon>Dikarya</taxon>
        <taxon>Basidiomycota</taxon>
        <taxon>Agaricomycotina</taxon>
        <taxon>Agaricomycetes</taxon>
        <taxon>Agaricomycetidae</taxon>
        <taxon>Agaricales</taxon>
        <taxon>Agaricineae</taxon>
        <taxon>Strophariaceae</taxon>
        <taxon>Agrocybe</taxon>
    </lineage>
</organism>
<dbReference type="PANTHER" id="PTHR12911:SF8">
    <property type="entry name" value="KLAROID PROTEIN-RELATED"/>
    <property type="match status" value="1"/>
</dbReference>
<feature type="compositionally biased region" description="Basic and acidic residues" evidence="5">
    <location>
        <begin position="20"/>
        <end position="39"/>
    </location>
</feature>
<keyword evidence="2 6" id="KW-0812">Transmembrane</keyword>
<keyword evidence="4 6" id="KW-0472">Membrane</keyword>
<evidence type="ECO:0000256" key="5">
    <source>
        <dbReference type="SAM" id="MobiDB-lite"/>
    </source>
</evidence>
<name>A0A9W8JPA9_9AGAR</name>
<evidence type="ECO:0000313" key="9">
    <source>
        <dbReference type="Proteomes" id="UP001148786"/>
    </source>
</evidence>
<dbReference type="GO" id="GO:0043495">
    <property type="term" value="F:protein-membrane adaptor activity"/>
    <property type="evidence" value="ECO:0007669"/>
    <property type="project" value="TreeGrafter"/>
</dbReference>
<feature type="region of interest" description="Disordered" evidence="5">
    <location>
        <begin position="1"/>
        <end position="41"/>
    </location>
</feature>
<dbReference type="InterPro" id="IPR045119">
    <property type="entry name" value="SUN1-5"/>
</dbReference>
<evidence type="ECO:0000256" key="4">
    <source>
        <dbReference type="ARBA" id="ARBA00023136"/>
    </source>
</evidence>
<comment type="subcellular location">
    <subcellularLocation>
        <location evidence="1">Membrane</location>
    </subcellularLocation>
</comment>
<dbReference type="Gene3D" id="2.60.120.260">
    <property type="entry name" value="Galactose-binding domain-like"/>
    <property type="match status" value="1"/>
</dbReference>
<dbReference type="EMBL" id="JANKHO010002579">
    <property type="protein sequence ID" value="KAJ3490957.1"/>
    <property type="molecule type" value="Genomic_DNA"/>
</dbReference>